<dbReference type="GO" id="GO:0016491">
    <property type="term" value="F:oxidoreductase activity"/>
    <property type="evidence" value="ECO:0007669"/>
    <property type="project" value="UniProtKB-KW"/>
</dbReference>
<sequence length="202" mass="22114">MRVIVMGATGTIGKAIVEELQSRHEIIQVGYHSGDIQVDVTDKISIEMMFKKVQHVDAVVMATGKVHFGDFMKMHESEFNVGLKDKLMGQVNTVLIGRHYLNECGSFTLTSGILSDDPIRFGCSASLVNGALNSFVVAAALEMPKKQRINCVSPTVISEAMDKYAEYFRGFEPIPAVRAALAYSKSVEGLQTGKIYRVGSSF</sequence>
<protein>
    <submittedName>
        <fullName evidence="3">Short chain dehydrogenase</fullName>
    </submittedName>
</protein>
<dbReference type="PANTHER" id="PTHR43477">
    <property type="entry name" value="DIHYDROANTICAPSIN 7-DEHYDROGENASE"/>
    <property type="match status" value="1"/>
</dbReference>
<dbReference type="AlphaFoldDB" id="A0A0W0V897"/>
<comment type="similarity">
    <text evidence="1">Belongs to the short-chain dehydrogenases/reductases (SDR) family.</text>
</comment>
<dbReference type="PATRIC" id="fig|456.5.peg.662"/>
<comment type="caution">
    <text evidence="3">The sequence shown here is derived from an EMBL/GenBank/DDBJ whole genome shotgun (WGS) entry which is preliminary data.</text>
</comment>
<keyword evidence="2" id="KW-0560">Oxidoreductase</keyword>
<dbReference type="RefSeq" id="WP_058470183.1">
    <property type="nucleotide sequence ID" value="NZ_CAAAIC010000004.1"/>
</dbReference>
<dbReference type="OrthoDB" id="9787486at2"/>
<evidence type="ECO:0000313" key="3">
    <source>
        <dbReference type="EMBL" id="KTD16320.1"/>
    </source>
</evidence>
<gene>
    <name evidence="3" type="ORF">Ljor_0626</name>
</gene>
<keyword evidence="4" id="KW-1185">Reference proteome</keyword>
<dbReference type="InterPro" id="IPR051122">
    <property type="entry name" value="SDR_DHRS6-like"/>
</dbReference>
<name>A0A0W0V897_9GAMM</name>
<evidence type="ECO:0000256" key="1">
    <source>
        <dbReference type="ARBA" id="ARBA00006484"/>
    </source>
</evidence>
<dbReference type="InterPro" id="IPR002347">
    <property type="entry name" value="SDR_fam"/>
</dbReference>
<organism evidence="3 4">
    <name type="scientific">Legionella jordanis</name>
    <dbReference type="NCBI Taxonomy" id="456"/>
    <lineage>
        <taxon>Bacteria</taxon>
        <taxon>Pseudomonadati</taxon>
        <taxon>Pseudomonadota</taxon>
        <taxon>Gammaproteobacteria</taxon>
        <taxon>Legionellales</taxon>
        <taxon>Legionellaceae</taxon>
        <taxon>Legionella</taxon>
    </lineage>
</organism>
<dbReference type="Gene3D" id="3.40.50.720">
    <property type="entry name" value="NAD(P)-binding Rossmann-like Domain"/>
    <property type="match status" value="1"/>
</dbReference>
<dbReference type="SUPFAM" id="SSF51735">
    <property type="entry name" value="NAD(P)-binding Rossmann-fold domains"/>
    <property type="match status" value="1"/>
</dbReference>
<dbReference type="NCBIfam" id="NF005754">
    <property type="entry name" value="PRK07578.1"/>
    <property type="match status" value="1"/>
</dbReference>
<dbReference type="Proteomes" id="UP000055035">
    <property type="component" value="Unassembled WGS sequence"/>
</dbReference>
<dbReference type="CDD" id="cd11731">
    <property type="entry name" value="Lin1944_like_SDR_c"/>
    <property type="match status" value="1"/>
</dbReference>
<accession>A0A0W0V897</accession>
<dbReference type="Pfam" id="PF13561">
    <property type="entry name" value="adh_short_C2"/>
    <property type="match status" value="1"/>
</dbReference>
<dbReference type="PANTHER" id="PTHR43477:SF1">
    <property type="entry name" value="DIHYDROANTICAPSIN 7-DEHYDROGENASE"/>
    <property type="match status" value="1"/>
</dbReference>
<dbReference type="EMBL" id="LNYJ01000011">
    <property type="protein sequence ID" value="KTD16320.1"/>
    <property type="molecule type" value="Genomic_DNA"/>
</dbReference>
<dbReference type="STRING" id="456.Ljor_0626"/>
<evidence type="ECO:0000313" key="4">
    <source>
        <dbReference type="Proteomes" id="UP000055035"/>
    </source>
</evidence>
<evidence type="ECO:0000256" key="2">
    <source>
        <dbReference type="ARBA" id="ARBA00023002"/>
    </source>
</evidence>
<proteinExistence type="inferred from homology"/>
<reference evidence="3 4" key="1">
    <citation type="submission" date="2015-11" db="EMBL/GenBank/DDBJ databases">
        <title>Genomic analysis of 38 Legionella species identifies large and diverse effector repertoires.</title>
        <authorList>
            <person name="Burstein D."/>
            <person name="Amaro F."/>
            <person name="Zusman T."/>
            <person name="Lifshitz Z."/>
            <person name="Cohen O."/>
            <person name="Gilbert J.A."/>
            <person name="Pupko T."/>
            <person name="Shuman H.A."/>
            <person name="Segal G."/>
        </authorList>
    </citation>
    <scope>NUCLEOTIDE SEQUENCE [LARGE SCALE GENOMIC DNA]</scope>
    <source>
        <strain evidence="3 4">BL-540</strain>
    </source>
</reference>
<dbReference type="InterPro" id="IPR036291">
    <property type="entry name" value="NAD(P)-bd_dom_sf"/>
</dbReference>